<evidence type="ECO:0000256" key="1">
    <source>
        <dbReference type="ARBA" id="ARBA00004651"/>
    </source>
</evidence>
<feature type="transmembrane region" description="Helical" evidence="8">
    <location>
        <begin position="109"/>
        <end position="142"/>
    </location>
</feature>
<dbReference type="GO" id="GO:0009103">
    <property type="term" value="P:lipopolysaccharide biosynthetic process"/>
    <property type="evidence" value="ECO:0007669"/>
    <property type="project" value="UniProtKB-ARBA"/>
</dbReference>
<dbReference type="GO" id="GO:0016763">
    <property type="term" value="F:pentosyltransferase activity"/>
    <property type="evidence" value="ECO:0007669"/>
    <property type="project" value="TreeGrafter"/>
</dbReference>
<evidence type="ECO:0000259" key="9">
    <source>
        <dbReference type="Pfam" id="PF13231"/>
    </source>
</evidence>
<keyword evidence="3 10" id="KW-0328">Glycosyltransferase</keyword>
<evidence type="ECO:0000256" key="8">
    <source>
        <dbReference type="SAM" id="Phobius"/>
    </source>
</evidence>
<accession>A0A653A0F3</accession>
<reference evidence="10" key="1">
    <citation type="submission" date="2018-07" db="EMBL/GenBank/DDBJ databases">
        <authorList>
            <consortium name="Genoscope - CEA"/>
            <person name="William W."/>
        </authorList>
    </citation>
    <scope>NUCLEOTIDE SEQUENCE</scope>
    <source>
        <strain evidence="10">IK1</strain>
    </source>
</reference>
<keyword evidence="7 8" id="KW-0472">Membrane</keyword>
<comment type="subcellular location">
    <subcellularLocation>
        <location evidence="1">Cell membrane</location>
        <topology evidence="1">Multi-pass membrane protein</topology>
    </subcellularLocation>
</comment>
<sequence>MSPILKNPPLFYWCLAGSLCLFDQPERAVRFVPAAAGCLTILLVGALGRHMFDLKTGVRAGWIHLTSLLPLAMARLPIVDGLFGLFLTASWAAWWVGYQSAVARSRRSWFLVAWACLGLATMTKEIAAMAMTGLIVFVFLLLRRDLAALKGMYWWRGLLVFFLITLPWHVAAYLKTPEYAHFYFVVQHFGRLVGTKHVRT</sequence>
<evidence type="ECO:0000256" key="5">
    <source>
        <dbReference type="ARBA" id="ARBA00022692"/>
    </source>
</evidence>
<dbReference type="PANTHER" id="PTHR33908">
    <property type="entry name" value="MANNOSYLTRANSFERASE YKCB-RELATED"/>
    <property type="match status" value="1"/>
</dbReference>
<dbReference type="AlphaFoldDB" id="A0A653A0F3"/>
<evidence type="ECO:0000256" key="6">
    <source>
        <dbReference type="ARBA" id="ARBA00022989"/>
    </source>
</evidence>
<name>A0A653A0F3_UNCDX</name>
<evidence type="ECO:0000256" key="2">
    <source>
        <dbReference type="ARBA" id="ARBA00022475"/>
    </source>
</evidence>
<feature type="domain" description="Glycosyltransferase RgtA/B/C/D-like" evidence="9">
    <location>
        <begin position="6"/>
        <end position="168"/>
    </location>
</feature>
<keyword evidence="2" id="KW-1003">Cell membrane</keyword>
<feature type="transmembrane region" description="Helical" evidence="8">
    <location>
        <begin position="73"/>
        <end position="97"/>
    </location>
</feature>
<protein>
    <submittedName>
        <fullName evidence="10">Dolichyl-phosphate-mannose-protein mannosyltransferase</fullName>
        <ecNumber evidence="10">2.4.1.109</ecNumber>
    </submittedName>
</protein>
<evidence type="ECO:0000313" key="10">
    <source>
        <dbReference type="EMBL" id="VBB41511.1"/>
    </source>
</evidence>
<keyword evidence="6 8" id="KW-1133">Transmembrane helix</keyword>
<evidence type="ECO:0000256" key="3">
    <source>
        <dbReference type="ARBA" id="ARBA00022676"/>
    </source>
</evidence>
<dbReference type="InterPro" id="IPR038731">
    <property type="entry name" value="RgtA/B/C-like"/>
</dbReference>
<dbReference type="GO" id="GO:0005886">
    <property type="term" value="C:plasma membrane"/>
    <property type="evidence" value="ECO:0007669"/>
    <property type="project" value="UniProtKB-SubCell"/>
</dbReference>
<gene>
    <name evidence="10" type="ORF">TRIP_B110076</name>
</gene>
<feature type="transmembrane region" description="Helical" evidence="8">
    <location>
        <begin position="154"/>
        <end position="174"/>
    </location>
</feature>
<dbReference type="EC" id="2.4.1.109" evidence="10"/>
<proteinExistence type="predicted"/>
<dbReference type="EMBL" id="UPXX01000003">
    <property type="protein sequence ID" value="VBB41511.1"/>
    <property type="molecule type" value="Genomic_DNA"/>
</dbReference>
<dbReference type="Pfam" id="PF13231">
    <property type="entry name" value="PMT_2"/>
    <property type="match status" value="1"/>
</dbReference>
<dbReference type="PANTHER" id="PTHR33908:SF3">
    <property type="entry name" value="UNDECAPRENYL PHOSPHATE-ALPHA-4-AMINO-4-DEOXY-L-ARABINOSE ARABINOSYL TRANSFERASE"/>
    <property type="match status" value="1"/>
</dbReference>
<dbReference type="InterPro" id="IPR050297">
    <property type="entry name" value="LipidA_mod_glycosyltrf_83"/>
</dbReference>
<feature type="transmembrane region" description="Helical" evidence="8">
    <location>
        <begin position="31"/>
        <end position="52"/>
    </location>
</feature>
<dbReference type="GO" id="GO:0010041">
    <property type="term" value="P:response to iron(III) ion"/>
    <property type="evidence" value="ECO:0007669"/>
    <property type="project" value="TreeGrafter"/>
</dbReference>
<dbReference type="GO" id="GO:0004169">
    <property type="term" value="F:dolichyl-phosphate-mannose-protein mannosyltransferase activity"/>
    <property type="evidence" value="ECO:0007669"/>
    <property type="project" value="UniProtKB-EC"/>
</dbReference>
<keyword evidence="5 8" id="KW-0812">Transmembrane</keyword>
<evidence type="ECO:0000256" key="7">
    <source>
        <dbReference type="ARBA" id="ARBA00023136"/>
    </source>
</evidence>
<evidence type="ECO:0000256" key="4">
    <source>
        <dbReference type="ARBA" id="ARBA00022679"/>
    </source>
</evidence>
<keyword evidence="4 10" id="KW-0808">Transferase</keyword>
<organism evidence="10">
    <name type="scientific">Uncultured Desulfatiglans sp</name>
    <dbReference type="NCBI Taxonomy" id="1748965"/>
    <lineage>
        <taxon>Bacteria</taxon>
        <taxon>Pseudomonadati</taxon>
        <taxon>Thermodesulfobacteriota</taxon>
        <taxon>Desulfobacteria</taxon>
        <taxon>Desulfatiglandales</taxon>
        <taxon>Desulfatiglandaceae</taxon>
        <taxon>Desulfatiglans</taxon>
        <taxon>environmental samples</taxon>
    </lineage>
</organism>